<dbReference type="EMBL" id="LC171366">
    <property type="protein sequence ID" value="BBA73324.1"/>
    <property type="molecule type" value="Genomic_DNA"/>
</dbReference>
<reference evidence="1" key="1">
    <citation type="submission" date="2016-07" db="EMBL/GenBank/DDBJ databases">
        <title>Genomics reveals synergistic degradation of pyrene by five bacteria in a mangrove sediment-derived bacterial consortium.</title>
        <authorList>
            <person name="Wanapaisan P."/>
            <person name="Vejarano F."/>
            <person name="Chakraborty J."/>
            <person name="Shintani M."/>
            <person name="Muangchinda C."/>
            <person name="Laothamteep N."/>
            <person name="Suzuki-Minakuchi C."/>
            <person name="Inoue K."/>
            <person name="Nojiri H."/>
            <person name="Pinyakong O."/>
        </authorList>
    </citation>
    <scope>NUCLEOTIDE SEQUENCE</scope>
    <source>
        <strain evidence="1">PW1</strain>
    </source>
</reference>
<protein>
    <submittedName>
        <fullName evidence="1">Uncharacterized protein</fullName>
    </submittedName>
</protein>
<accession>A0A292GK09</accession>
<organism evidence="1">
    <name type="scientific">Ochrobactrum sp. PW1</name>
    <dbReference type="NCBI Taxonomy" id="1882222"/>
    <lineage>
        <taxon>Bacteria</taxon>
        <taxon>Pseudomonadati</taxon>
        <taxon>Pseudomonadota</taxon>
        <taxon>Alphaproteobacteria</taxon>
        <taxon>Hyphomicrobiales</taxon>
        <taxon>Brucellaceae</taxon>
        <taxon>Brucella/Ochrobactrum group</taxon>
        <taxon>Ochrobactrum</taxon>
    </lineage>
</organism>
<name>A0A292GK09_9HYPH</name>
<sequence>MTGDQDDGQFGVNRFDPCKELKAIDLRHSHIRDDDAVISRCNTVQGIQSVRKICNIETGKLERLPGGAPQRPVIIDQNNGG</sequence>
<dbReference type="AlphaFoldDB" id="A0A292GK09"/>
<evidence type="ECO:0000313" key="1">
    <source>
        <dbReference type="EMBL" id="BBA73324.1"/>
    </source>
</evidence>
<proteinExistence type="predicted"/>